<organism evidence="3">
    <name type="scientific">Eutreptiella gymnastica</name>
    <dbReference type="NCBI Taxonomy" id="73025"/>
    <lineage>
        <taxon>Eukaryota</taxon>
        <taxon>Discoba</taxon>
        <taxon>Euglenozoa</taxon>
        <taxon>Euglenida</taxon>
        <taxon>Spirocuta</taxon>
        <taxon>Euglenophyceae</taxon>
        <taxon>Eutreptiales</taxon>
        <taxon>Eutreptiaceae</taxon>
        <taxon>Eutreptiella</taxon>
    </lineage>
</organism>
<feature type="region of interest" description="Disordered" evidence="1">
    <location>
        <begin position="1209"/>
        <end position="1283"/>
    </location>
</feature>
<feature type="region of interest" description="Disordered" evidence="1">
    <location>
        <begin position="1345"/>
        <end position="1366"/>
    </location>
</feature>
<feature type="compositionally biased region" description="Basic and acidic residues" evidence="1">
    <location>
        <begin position="878"/>
        <end position="887"/>
    </location>
</feature>
<protein>
    <submittedName>
        <fullName evidence="3">Uncharacterized protein</fullName>
    </submittedName>
</protein>
<feature type="compositionally biased region" description="Polar residues" evidence="1">
    <location>
        <begin position="1223"/>
        <end position="1241"/>
    </location>
</feature>
<name>A0A7S1NAB2_9EUGL</name>
<evidence type="ECO:0000256" key="1">
    <source>
        <dbReference type="SAM" id="MobiDB-lite"/>
    </source>
</evidence>
<feature type="compositionally biased region" description="Basic and acidic residues" evidence="1">
    <location>
        <begin position="1048"/>
        <end position="1177"/>
    </location>
</feature>
<dbReference type="PANTHER" id="PTHR21713">
    <property type="entry name" value="NASCENT POLYPEPTIDE ASSOCIATED COMPLEX ALPHA SUBUNIT-RELATED"/>
    <property type="match status" value="1"/>
</dbReference>
<feature type="compositionally biased region" description="Acidic residues" evidence="1">
    <location>
        <begin position="1356"/>
        <end position="1366"/>
    </location>
</feature>
<feature type="transmembrane region" description="Helical" evidence="2">
    <location>
        <begin position="383"/>
        <end position="401"/>
    </location>
</feature>
<feature type="region of interest" description="Disordered" evidence="1">
    <location>
        <begin position="456"/>
        <end position="476"/>
    </location>
</feature>
<feature type="compositionally biased region" description="Basic and acidic residues" evidence="1">
    <location>
        <begin position="974"/>
        <end position="1024"/>
    </location>
</feature>
<feature type="region of interest" description="Disordered" evidence="1">
    <location>
        <begin position="872"/>
        <end position="1024"/>
    </location>
</feature>
<keyword evidence="2" id="KW-1133">Transmembrane helix</keyword>
<feature type="transmembrane region" description="Helical" evidence="2">
    <location>
        <begin position="162"/>
        <end position="182"/>
    </location>
</feature>
<feature type="transmembrane region" description="Helical" evidence="2">
    <location>
        <begin position="274"/>
        <end position="293"/>
    </location>
</feature>
<feature type="transmembrane region" description="Helical" evidence="2">
    <location>
        <begin position="313"/>
        <end position="333"/>
    </location>
</feature>
<dbReference type="InterPro" id="IPR016641">
    <property type="entry name" value="EGD2/NACA0like"/>
</dbReference>
<keyword evidence="2" id="KW-0812">Transmembrane</keyword>
<feature type="transmembrane region" description="Helical" evidence="2">
    <location>
        <begin position="202"/>
        <end position="219"/>
    </location>
</feature>
<dbReference type="GO" id="GO:0005854">
    <property type="term" value="C:nascent polypeptide-associated complex"/>
    <property type="evidence" value="ECO:0007669"/>
    <property type="project" value="InterPro"/>
</dbReference>
<feature type="compositionally biased region" description="Basic and acidic residues" evidence="1">
    <location>
        <begin position="456"/>
        <end position="471"/>
    </location>
</feature>
<keyword evidence="2" id="KW-0472">Membrane</keyword>
<evidence type="ECO:0000256" key="2">
    <source>
        <dbReference type="SAM" id="Phobius"/>
    </source>
</evidence>
<feature type="compositionally biased region" description="Low complexity" evidence="1">
    <location>
        <begin position="1246"/>
        <end position="1260"/>
    </location>
</feature>
<gene>
    <name evidence="3" type="ORF">EGYM00392_LOCUS16997</name>
</gene>
<proteinExistence type="predicted"/>
<feature type="compositionally biased region" description="Basic and acidic residues" evidence="1">
    <location>
        <begin position="899"/>
        <end position="913"/>
    </location>
</feature>
<dbReference type="EMBL" id="HBGA01046460">
    <property type="protein sequence ID" value="CAD9005908.1"/>
    <property type="molecule type" value="Transcribed_RNA"/>
</dbReference>
<evidence type="ECO:0000313" key="3">
    <source>
        <dbReference type="EMBL" id="CAD9005908.1"/>
    </source>
</evidence>
<reference evidence="3" key="1">
    <citation type="submission" date="2021-01" db="EMBL/GenBank/DDBJ databases">
        <authorList>
            <person name="Corre E."/>
            <person name="Pelletier E."/>
            <person name="Niang G."/>
            <person name="Scheremetjew M."/>
            <person name="Finn R."/>
            <person name="Kale V."/>
            <person name="Holt S."/>
            <person name="Cochrane G."/>
            <person name="Meng A."/>
            <person name="Brown T."/>
            <person name="Cohen L."/>
        </authorList>
    </citation>
    <scope>NUCLEOTIDE SEQUENCE</scope>
    <source>
        <strain evidence="3">NIES-381</strain>
    </source>
</reference>
<feature type="compositionally biased region" description="Basic and acidic residues" evidence="1">
    <location>
        <begin position="938"/>
        <end position="965"/>
    </location>
</feature>
<accession>A0A7S1NAB2</accession>
<sequence>MEKLTSFIQGKSWKGQHYARVYADEDAIVNNLLDSLEVQKAGYYQKLYYDRSGMWDEFFGVNMFWIEKWWCLLMYFQEFAILWSYPAFHLPFYGYVRSGWVRYFAWDMNASYKDIPDLSGGGTSTFELNLLRCLTWSIVPLLWSLLRRVPISFYWVRNLERLLYSLVLIGWPAYVLNFFKYWVCNSNGKVETFQCQVDGSSAVFIILAGPIIIMVPWIARHRIKCSVVHKGGLRHENYVRSREVEYLLRINTTYRNSRCWMASSYRRRGVYTDVFWMVRIAVLCFSSCFWSFYRPQDEESALVTPAIPSTTWDSVSAAFALALVALPTVWWTFAYKLYRCKTSNLVHRTTTWLLTSNVIWGLMKAGGISNPDDFTMYDIMVGYNAIVLGLLLMLFSYWYVMEHYVCACYKKRKGEYELEAILVAAIPHPAGERAHRRRVLLGESLSKKATWRSKMRESLKRDAAESPREEDASAAVEQQWRDNMEKMLKEAQAKALDQSLVEADRMAEVDKAEHIKSMLGEQKKLTLEMELAETKALDEGLSDVQRLQWAEKATEAADRLNVLVASPVWDPMQNTTKLDEMLEEVQSHGTATASSKSHRSYMFDFIHGSIHRDEQELFMNEIEMLHYDGSWDDKGLEPVDHRTRPFYKPFFEIFPANNHHRYMWPVNRGLIEEIIRENQYNHYLDSIRNARRILDYCSKMNATPQFISAESILPHLRNVNRCLQMIKRRRVMHHAHAIHPLQMTFEDLMDELLYEYKNAKGNTLVQGKNARRLPLVSAYLHQRMNRRDRVFGLFSPLMKRVILKLLTLRMFIELIVEKQIYLRCPAARIKAVEDESKRAQEEDAFFAGEEWDSFHMVKGASAADLNLDAEEMESEEFMSDKELEDAPRAATPTPPPPIERGKSLGEEWIKSSDEDSEEEPISEPPKIDSEDDDMFVDMEERIKRRAMQMEKEEAWRKQKELERAEAKKRRKEERKREKLRKKEEDARLQAEAEEAEQKRVAEEAARKAAEEAERAKNQAEEEARLEAEKVEKMKAMAEERKAWLKAEAEKKERELQAQEQERIAEEERRKREAEEMERQQKEKEEQARQQRIEEERRRAEEQEEIERQKVVQRERQKKMEEERLRQEENERQAKLQKEEQEREAAMLQEEERKKQAETEAESQRLRKERLARLKQESGEAVTLSESEVEAAQRAALTKGDLLMASVTSISPVSGAAQSERRLSSSLSNTRQVASTSSSPQPLDSVPSASTPQPSASTPQPEEGVKVKKKGKKKRDTSQYESEVAARCAEMDYPALKSYKKRLMKDLNGWKASFIEQHGREPMKKDIEPLAIADTYAEYKVVSQALKDRKKTQAGGDEAEDDENDGN</sequence>
<feature type="region of interest" description="Disordered" evidence="1">
    <location>
        <begin position="1048"/>
        <end position="1190"/>
    </location>
</feature>